<protein>
    <submittedName>
        <fullName evidence="1">Uncharacterized protein</fullName>
    </submittedName>
</protein>
<sequence>MRRLLPRSLEFERGRRRTGVRSRRATLSPRPPGVWCNIQTSCLAHSEPGLPMAMLDRHAVTPAAMLSSTPISMPQLGTIVPAPLAPSERLSLPFRTLLACRWTLWHVSTAGEAPFETNFFSLLLPVGLRIPWPKTPG</sequence>
<accession>A0A2T2NU22</accession>
<dbReference type="AlphaFoldDB" id="A0A2T2NU22"/>
<reference evidence="1 2" key="1">
    <citation type="journal article" date="2018" name="Front. Microbiol.">
        <title>Genome-Wide Analysis of Corynespora cassiicola Leaf Fall Disease Putative Effectors.</title>
        <authorList>
            <person name="Lopez D."/>
            <person name="Ribeiro S."/>
            <person name="Label P."/>
            <person name="Fumanal B."/>
            <person name="Venisse J.S."/>
            <person name="Kohler A."/>
            <person name="de Oliveira R.R."/>
            <person name="Labutti K."/>
            <person name="Lipzen A."/>
            <person name="Lail K."/>
            <person name="Bauer D."/>
            <person name="Ohm R.A."/>
            <person name="Barry K.W."/>
            <person name="Spatafora J."/>
            <person name="Grigoriev I.V."/>
            <person name="Martin F.M."/>
            <person name="Pujade-Renaud V."/>
        </authorList>
    </citation>
    <scope>NUCLEOTIDE SEQUENCE [LARGE SCALE GENOMIC DNA]</scope>
    <source>
        <strain evidence="1 2">Philippines</strain>
    </source>
</reference>
<dbReference type="Proteomes" id="UP000240883">
    <property type="component" value="Unassembled WGS sequence"/>
</dbReference>
<name>A0A2T2NU22_CORCC</name>
<dbReference type="EMBL" id="KZ678133">
    <property type="protein sequence ID" value="PSN68900.1"/>
    <property type="molecule type" value="Genomic_DNA"/>
</dbReference>
<proteinExistence type="predicted"/>
<evidence type="ECO:0000313" key="2">
    <source>
        <dbReference type="Proteomes" id="UP000240883"/>
    </source>
</evidence>
<keyword evidence="2" id="KW-1185">Reference proteome</keyword>
<organism evidence="1 2">
    <name type="scientific">Corynespora cassiicola Philippines</name>
    <dbReference type="NCBI Taxonomy" id="1448308"/>
    <lineage>
        <taxon>Eukaryota</taxon>
        <taxon>Fungi</taxon>
        <taxon>Dikarya</taxon>
        <taxon>Ascomycota</taxon>
        <taxon>Pezizomycotina</taxon>
        <taxon>Dothideomycetes</taxon>
        <taxon>Pleosporomycetidae</taxon>
        <taxon>Pleosporales</taxon>
        <taxon>Corynesporascaceae</taxon>
        <taxon>Corynespora</taxon>
    </lineage>
</organism>
<gene>
    <name evidence="1" type="ORF">BS50DRAFT_327730</name>
</gene>
<evidence type="ECO:0000313" key="1">
    <source>
        <dbReference type="EMBL" id="PSN68900.1"/>
    </source>
</evidence>